<keyword evidence="2" id="KW-1185">Reference proteome</keyword>
<comment type="caution">
    <text evidence="1">The sequence shown here is derived from an EMBL/GenBank/DDBJ whole genome shotgun (WGS) entry which is preliminary data.</text>
</comment>
<gene>
    <name evidence="1" type="ORF">TrLO_g7211</name>
</gene>
<evidence type="ECO:0000313" key="2">
    <source>
        <dbReference type="Proteomes" id="UP001165122"/>
    </source>
</evidence>
<organism evidence="1 2">
    <name type="scientific">Triparma laevis f. longispina</name>
    <dbReference type="NCBI Taxonomy" id="1714387"/>
    <lineage>
        <taxon>Eukaryota</taxon>
        <taxon>Sar</taxon>
        <taxon>Stramenopiles</taxon>
        <taxon>Ochrophyta</taxon>
        <taxon>Bolidophyceae</taxon>
        <taxon>Parmales</taxon>
        <taxon>Triparmaceae</taxon>
        <taxon>Triparma</taxon>
    </lineage>
</organism>
<dbReference type="Proteomes" id="UP001165122">
    <property type="component" value="Unassembled WGS sequence"/>
</dbReference>
<proteinExistence type="predicted"/>
<dbReference type="OrthoDB" id="525602at2759"/>
<protein>
    <submittedName>
        <fullName evidence="1">Uncharacterized protein</fullName>
    </submittedName>
</protein>
<dbReference type="EMBL" id="BRXW01000739">
    <property type="protein sequence ID" value="GMH75977.1"/>
    <property type="molecule type" value="Genomic_DNA"/>
</dbReference>
<accession>A0A9W7EEK0</accession>
<dbReference type="AlphaFoldDB" id="A0A9W7EEK0"/>
<sequence length="72" mass="7956">MEVVPAGGGETQRNPCDKWFCSPAKMANGKQIFSSRFDASNGVAHPMAWDLENLEVPGDDRTVYYQDACNKC</sequence>
<reference evidence="2" key="1">
    <citation type="journal article" date="2023" name="Commun. Biol.">
        <title>Genome analysis of Parmales, the sister group of diatoms, reveals the evolutionary specialization of diatoms from phago-mixotrophs to photoautotrophs.</title>
        <authorList>
            <person name="Ban H."/>
            <person name="Sato S."/>
            <person name="Yoshikawa S."/>
            <person name="Yamada K."/>
            <person name="Nakamura Y."/>
            <person name="Ichinomiya M."/>
            <person name="Sato N."/>
            <person name="Blanc-Mathieu R."/>
            <person name="Endo H."/>
            <person name="Kuwata A."/>
            <person name="Ogata H."/>
        </authorList>
    </citation>
    <scope>NUCLEOTIDE SEQUENCE [LARGE SCALE GENOMIC DNA]</scope>
    <source>
        <strain evidence="2">NIES 3700</strain>
    </source>
</reference>
<evidence type="ECO:0000313" key="1">
    <source>
        <dbReference type="EMBL" id="GMH75977.1"/>
    </source>
</evidence>
<name>A0A9W7EEK0_9STRA</name>